<dbReference type="EMBL" id="CP038484">
    <property type="protein sequence ID" value="QFZ25833.1"/>
    <property type="molecule type" value="Genomic_DNA"/>
</dbReference>
<protein>
    <submittedName>
        <fullName evidence="1">Uncharacterized protein</fullName>
    </submittedName>
</protein>
<sequence>MAPRNNSNSASTSQASIGDSRKIEGKRLFYLTYGTGIRERAREWIQVIQETARRRELNNEEIIELTDINSDETFRRMFRKYRNETTFGLDDFVQWFKRMNNVEERSISPYSRFMKMLQEVPEGTWESTCDEWLKKDAEIYGKSEVLSLTRLYQRVFIDSIKNLQLRTALHALPPPRSVNELVGEARAFVKQNRIPMAELDTDAKKAWPKLPPPPEEQPAPTEDRGRKRNREKRLFPNKNKRGFERKQENKSSYNQKASNRNTYYQKNGPPEKRIKSEGYH</sequence>
<organism evidence="1 2">
    <name type="scientific">Clavispora lusitaniae</name>
    <name type="common">Candida lusitaniae</name>
    <dbReference type="NCBI Taxonomy" id="36911"/>
    <lineage>
        <taxon>Eukaryota</taxon>
        <taxon>Fungi</taxon>
        <taxon>Dikarya</taxon>
        <taxon>Ascomycota</taxon>
        <taxon>Saccharomycotina</taxon>
        <taxon>Pichiomycetes</taxon>
        <taxon>Metschnikowiaceae</taxon>
        <taxon>Clavispora</taxon>
    </lineage>
</organism>
<evidence type="ECO:0000313" key="2">
    <source>
        <dbReference type="Proteomes" id="UP000326582"/>
    </source>
</evidence>
<gene>
    <name evidence="1" type="ORF">EJF14_10949</name>
</gene>
<reference evidence="2" key="1">
    <citation type="journal article" date="2019" name="MBio">
        <title>Comparative genomics for the elucidation of multidrug resistance (MDR) in Candida lusitaniae.</title>
        <authorList>
            <person name="Kannan A."/>
            <person name="Asner S.A."/>
            <person name="Trachsel E."/>
            <person name="Kelly S."/>
            <person name="Parker J."/>
            <person name="Sanglard D."/>
        </authorList>
    </citation>
    <scope>NUCLEOTIDE SEQUENCE [LARGE SCALE GENOMIC DNA]</scope>
    <source>
        <strain evidence="2">P1</strain>
    </source>
</reference>
<proteinExistence type="predicted"/>
<accession>A0ACD0WE73</accession>
<dbReference type="Proteomes" id="UP000326582">
    <property type="component" value="Chromosome 1"/>
</dbReference>
<name>A0ACD0WE73_CLALS</name>
<keyword evidence="2" id="KW-1185">Reference proteome</keyword>
<evidence type="ECO:0000313" key="1">
    <source>
        <dbReference type="EMBL" id="QFZ25833.1"/>
    </source>
</evidence>